<proteinExistence type="predicted"/>
<accession>A0A385EGE3</accession>
<dbReference type="Proteomes" id="UP000259683">
    <property type="component" value="Segment"/>
</dbReference>
<evidence type="ECO:0000313" key="1">
    <source>
        <dbReference type="EMBL" id="AXQ69967.1"/>
    </source>
</evidence>
<dbReference type="EMBL" id="MH588547">
    <property type="protein sequence ID" value="AXQ69967.1"/>
    <property type="molecule type" value="Genomic_DNA"/>
</dbReference>
<gene>
    <name evidence="1" type="ORF">CcrSC_gp385</name>
</gene>
<reference evidence="1" key="2">
    <citation type="submission" date="2021-07" db="EMBL/GenBank/DDBJ databases">
        <title>Giant CbK-like Caulobacter bacteriophages have genetically divergent genomes.</title>
        <authorList>
            <person name="Wilson K."/>
            <person name="Ely B."/>
        </authorList>
    </citation>
    <scope>NUCLEOTIDE SEQUENCE</scope>
</reference>
<keyword evidence="2" id="KW-1185">Reference proteome</keyword>
<sequence length="40" mass="5146">MLRHIWCDMFHWLRWELIDAPDKANRRWRCKECGHFHHVD</sequence>
<protein>
    <submittedName>
        <fullName evidence="1">Uncharacterized protein</fullName>
    </submittedName>
</protein>
<name>A0A385EGE3_9CAUD</name>
<evidence type="ECO:0000313" key="2">
    <source>
        <dbReference type="Proteomes" id="UP000259683"/>
    </source>
</evidence>
<reference evidence="1" key="1">
    <citation type="submission" date="2018-07" db="EMBL/GenBank/DDBJ databases">
        <authorList>
            <person name="Wilson K.M."/>
            <person name="Ely B."/>
        </authorList>
    </citation>
    <scope>NUCLEOTIDE SEQUENCE</scope>
</reference>
<organism evidence="1 2">
    <name type="scientific">Caulobacter phage CcrSC</name>
    <dbReference type="NCBI Taxonomy" id="2283272"/>
    <lineage>
        <taxon>Viruses</taxon>
        <taxon>Duplodnaviria</taxon>
        <taxon>Heunggongvirae</taxon>
        <taxon>Uroviricota</taxon>
        <taxon>Caudoviricetes</taxon>
        <taxon>Jeanschmidtviridae</taxon>
        <taxon>Bertelyvirus</taxon>
        <taxon>Bertelyvirus SC</taxon>
    </lineage>
</organism>